<evidence type="ECO:0008006" key="3">
    <source>
        <dbReference type="Google" id="ProtNLM"/>
    </source>
</evidence>
<dbReference type="Proteomes" id="UP000585437">
    <property type="component" value="Unassembled WGS sequence"/>
</dbReference>
<gene>
    <name evidence="1" type="ORF">F4695_000980</name>
</gene>
<name>A0A7X0MSP2_9HYPH</name>
<evidence type="ECO:0000313" key="1">
    <source>
        <dbReference type="EMBL" id="MBB6507648.1"/>
    </source>
</evidence>
<evidence type="ECO:0000313" key="2">
    <source>
        <dbReference type="Proteomes" id="UP000585437"/>
    </source>
</evidence>
<organism evidence="1 2">
    <name type="scientific">Rhizobium soli</name>
    <dbReference type="NCBI Taxonomy" id="424798"/>
    <lineage>
        <taxon>Bacteria</taxon>
        <taxon>Pseudomonadati</taxon>
        <taxon>Pseudomonadota</taxon>
        <taxon>Alphaproteobacteria</taxon>
        <taxon>Hyphomicrobiales</taxon>
        <taxon>Rhizobiaceae</taxon>
        <taxon>Rhizobium/Agrobacterium group</taxon>
        <taxon>Rhizobium</taxon>
    </lineage>
</organism>
<sequence>MLPLFEMMMKAGGGQGGGASMEAFAKQFNLAQEQVSEAMAALMPAFSSGFKRKAANPHDLSELMSTVFSGAYGKYFEDMGKAFTPQGTADGNAVLEKVFGSKEVSRAVAAQVEKFTGIGKDIIEKMMPGMANTLMGGFFKQFTGQMGAPFATQFPAGGDTFGPALETMQKQWMTAMGFDKAAPNPDATSNPLDNPFAQAMRAMWGLEKPEQPQPSATAPGAAQTYADLVNRMFDSGVEANKGYQKSLETMFDGYFGTGKAAKP</sequence>
<dbReference type="EMBL" id="JACHBU010000002">
    <property type="protein sequence ID" value="MBB6507648.1"/>
    <property type="molecule type" value="Genomic_DNA"/>
</dbReference>
<dbReference type="AlphaFoldDB" id="A0A7X0MSP2"/>
<dbReference type="InterPro" id="IPR009282">
    <property type="entry name" value="DUF937"/>
</dbReference>
<reference evidence="1 2" key="1">
    <citation type="submission" date="2020-08" db="EMBL/GenBank/DDBJ databases">
        <title>The Agave Microbiome: Exploring the role of microbial communities in plant adaptations to desert environments.</title>
        <authorList>
            <person name="Partida-Martinez L.P."/>
        </authorList>
    </citation>
    <scope>NUCLEOTIDE SEQUENCE [LARGE SCALE GENOMIC DNA]</scope>
    <source>
        <strain evidence="1 2">AS3.12</strain>
    </source>
</reference>
<comment type="caution">
    <text evidence="1">The sequence shown here is derived from an EMBL/GenBank/DDBJ whole genome shotgun (WGS) entry which is preliminary data.</text>
</comment>
<proteinExistence type="predicted"/>
<accession>A0A7X0MSP2</accession>
<dbReference type="Pfam" id="PF06078">
    <property type="entry name" value="DUF937"/>
    <property type="match status" value="1"/>
</dbReference>
<protein>
    <recommendedName>
        <fullName evidence="3">DUF937 domain-containing protein</fullName>
    </recommendedName>
</protein>
<dbReference type="RefSeq" id="WP_184654034.1">
    <property type="nucleotide sequence ID" value="NZ_JACHBU010000002.1"/>
</dbReference>
<keyword evidence="2" id="KW-1185">Reference proteome</keyword>